<dbReference type="CDD" id="cd00305">
    <property type="entry name" value="Cu-Zn_Superoxide_Dismutase"/>
    <property type="match status" value="1"/>
</dbReference>
<dbReference type="Gene3D" id="2.60.40.200">
    <property type="entry name" value="Superoxide dismutase, copper/zinc binding domain"/>
    <property type="match status" value="1"/>
</dbReference>
<dbReference type="PANTHER" id="PTHR10003">
    <property type="entry name" value="SUPEROXIDE DISMUTASE CU-ZN -RELATED"/>
    <property type="match status" value="1"/>
</dbReference>
<dbReference type="InterPro" id="IPR024134">
    <property type="entry name" value="SOD_Cu/Zn_/chaperone"/>
</dbReference>
<dbReference type="InterPro" id="IPR001424">
    <property type="entry name" value="SOD_Cu_Zn_dom"/>
</dbReference>
<dbReference type="Pfam" id="PF00080">
    <property type="entry name" value="Sod_Cu"/>
    <property type="match status" value="1"/>
</dbReference>
<dbReference type="RefSeq" id="WP_089271293.1">
    <property type="nucleotide sequence ID" value="NZ_FZOC01000001.1"/>
</dbReference>
<organism evidence="3 4">
    <name type="scientific">Humidesulfovibrio mexicanus</name>
    <dbReference type="NCBI Taxonomy" id="147047"/>
    <lineage>
        <taxon>Bacteria</taxon>
        <taxon>Pseudomonadati</taxon>
        <taxon>Thermodesulfobacteriota</taxon>
        <taxon>Desulfovibrionia</taxon>
        <taxon>Desulfovibrionales</taxon>
        <taxon>Desulfovibrionaceae</taxon>
        <taxon>Humidesulfovibrio</taxon>
    </lineage>
</organism>
<evidence type="ECO:0000256" key="1">
    <source>
        <dbReference type="ARBA" id="ARBA00010457"/>
    </source>
</evidence>
<dbReference type="GO" id="GO:0005507">
    <property type="term" value="F:copper ion binding"/>
    <property type="evidence" value="ECO:0007669"/>
    <property type="project" value="InterPro"/>
</dbReference>
<dbReference type="AlphaFoldDB" id="A0A238XWJ4"/>
<sequence>MPKSRLLLLPMLALFSLLVGGCGAAARLMSPSQVEARLAPVKGGKASGLMTFRQQGKELLILGTFTGLTPGAHGLHIHEGGDCGGPAARNAGGHFNPTGARHGSPGAASHHAGDLPMVTAGADGTARFQARMAGLSLDGGPMSINGRTVIVTARPDDFTTQPDGNSGPAVACGVIGQSR</sequence>
<evidence type="ECO:0000313" key="3">
    <source>
        <dbReference type="EMBL" id="SNR62734.1"/>
    </source>
</evidence>
<dbReference type="EMBL" id="FZOC01000001">
    <property type="protein sequence ID" value="SNR62734.1"/>
    <property type="molecule type" value="Genomic_DNA"/>
</dbReference>
<proteinExistence type="inferred from homology"/>
<comment type="similarity">
    <text evidence="1">Belongs to the Cu-Zn superoxide dismutase family.</text>
</comment>
<reference evidence="3 4" key="1">
    <citation type="submission" date="2017-06" db="EMBL/GenBank/DDBJ databases">
        <authorList>
            <person name="Kim H.J."/>
            <person name="Triplett B.A."/>
        </authorList>
    </citation>
    <scope>NUCLEOTIDE SEQUENCE [LARGE SCALE GENOMIC DNA]</scope>
    <source>
        <strain evidence="3 4">DSM 13116</strain>
    </source>
</reference>
<dbReference type="PROSITE" id="PS51257">
    <property type="entry name" value="PROKAR_LIPOPROTEIN"/>
    <property type="match status" value="1"/>
</dbReference>
<keyword evidence="4" id="KW-1185">Reference proteome</keyword>
<feature type="domain" description="Superoxide dismutase copper/zinc binding" evidence="2">
    <location>
        <begin position="47"/>
        <end position="175"/>
    </location>
</feature>
<gene>
    <name evidence="3" type="ORF">SAMN04488503_0459</name>
</gene>
<dbReference type="GO" id="GO:0006801">
    <property type="term" value="P:superoxide metabolic process"/>
    <property type="evidence" value="ECO:0007669"/>
    <property type="project" value="InterPro"/>
</dbReference>
<evidence type="ECO:0000313" key="4">
    <source>
        <dbReference type="Proteomes" id="UP000198324"/>
    </source>
</evidence>
<protein>
    <submittedName>
        <fullName evidence="3">Superoxide dismutase, Cu-Zn family</fullName>
    </submittedName>
</protein>
<dbReference type="Proteomes" id="UP000198324">
    <property type="component" value="Unassembled WGS sequence"/>
</dbReference>
<dbReference type="OrthoDB" id="5431326at2"/>
<name>A0A238XWJ4_9BACT</name>
<evidence type="ECO:0000259" key="2">
    <source>
        <dbReference type="Pfam" id="PF00080"/>
    </source>
</evidence>
<dbReference type="SUPFAM" id="SSF49329">
    <property type="entry name" value="Cu,Zn superoxide dismutase-like"/>
    <property type="match status" value="1"/>
</dbReference>
<accession>A0A238XWJ4</accession>
<dbReference type="InterPro" id="IPR036423">
    <property type="entry name" value="SOD-like_Cu/Zn_dom_sf"/>
</dbReference>